<comment type="caution">
    <text evidence="1">The sequence shown here is derived from an EMBL/GenBank/DDBJ whole genome shotgun (WGS) entry which is preliminary data.</text>
</comment>
<proteinExistence type="predicted"/>
<gene>
    <name evidence="1" type="ORF">Fcan01_17841</name>
</gene>
<dbReference type="EMBL" id="LNIX01000013">
    <property type="protein sequence ID" value="OXA47669.1"/>
    <property type="molecule type" value="Genomic_DNA"/>
</dbReference>
<dbReference type="Proteomes" id="UP000198287">
    <property type="component" value="Unassembled WGS sequence"/>
</dbReference>
<evidence type="ECO:0000313" key="2">
    <source>
        <dbReference type="Proteomes" id="UP000198287"/>
    </source>
</evidence>
<reference evidence="1 2" key="1">
    <citation type="submission" date="2015-12" db="EMBL/GenBank/DDBJ databases">
        <title>The genome of Folsomia candida.</title>
        <authorList>
            <person name="Faddeeva A."/>
            <person name="Derks M.F."/>
            <person name="Anvar Y."/>
            <person name="Smit S."/>
            <person name="Van Straalen N."/>
            <person name="Roelofs D."/>
        </authorList>
    </citation>
    <scope>NUCLEOTIDE SEQUENCE [LARGE SCALE GENOMIC DNA]</scope>
    <source>
        <strain evidence="1 2">VU population</strain>
        <tissue evidence="1">Whole body</tissue>
    </source>
</reference>
<protein>
    <submittedName>
        <fullName evidence="1">Light-independent protochlorophyllide reductase subunit N</fullName>
    </submittedName>
</protein>
<accession>A0A226DR41</accession>
<evidence type="ECO:0000313" key="1">
    <source>
        <dbReference type="EMBL" id="OXA47669.1"/>
    </source>
</evidence>
<name>A0A226DR41_FOLCA</name>
<organism evidence="1 2">
    <name type="scientific">Folsomia candida</name>
    <name type="common">Springtail</name>
    <dbReference type="NCBI Taxonomy" id="158441"/>
    <lineage>
        <taxon>Eukaryota</taxon>
        <taxon>Metazoa</taxon>
        <taxon>Ecdysozoa</taxon>
        <taxon>Arthropoda</taxon>
        <taxon>Hexapoda</taxon>
        <taxon>Collembola</taxon>
        <taxon>Entomobryomorpha</taxon>
        <taxon>Isotomoidea</taxon>
        <taxon>Isotomidae</taxon>
        <taxon>Proisotominae</taxon>
        <taxon>Folsomia</taxon>
    </lineage>
</organism>
<keyword evidence="2" id="KW-1185">Reference proteome</keyword>
<sequence length="184" mass="20861">MNKSWEPGRPTPAAPTSTARTQFFVSHPYMLTTPIYHSEALPGLSLLRRVRHEVSETHFICPGTPATQMEEDPVAERERNTWCTGGSQREALRIKSVRFLNTNIVESEFSPRIHGLILLSRGFKRVEISGHEDPEILERMRPIFEASGAPINFTGGVFIGYFGITESKRGRVLWEIPFVRPANR</sequence>
<dbReference type="AlphaFoldDB" id="A0A226DR41"/>